<evidence type="ECO:0000313" key="2">
    <source>
        <dbReference type="EMBL" id="TQL76988.1"/>
    </source>
</evidence>
<gene>
    <name evidence="2" type="ORF">FB566_2532</name>
</gene>
<dbReference type="Proteomes" id="UP000317043">
    <property type="component" value="Unassembled WGS sequence"/>
</dbReference>
<comment type="caution">
    <text evidence="2">The sequence shown here is derived from an EMBL/GenBank/DDBJ whole genome shotgun (WGS) entry which is preliminary data.</text>
</comment>
<sequence>MTFHSDNKPAWKKSSRSNANTACVEVASEDGMVLIRDSKQASDADYPTLSADRADWNAVIHLLR</sequence>
<organism evidence="2 3">
    <name type="scientific">Stackebrandtia endophytica</name>
    <dbReference type="NCBI Taxonomy" id="1496996"/>
    <lineage>
        <taxon>Bacteria</taxon>
        <taxon>Bacillati</taxon>
        <taxon>Actinomycetota</taxon>
        <taxon>Actinomycetes</taxon>
        <taxon>Glycomycetales</taxon>
        <taxon>Glycomycetaceae</taxon>
        <taxon>Stackebrandtia</taxon>
    </lineage>
</organism>
<dbReference type="Pfam" id="PF04149">
    <property type="entry name" value="DUF397"/>
    <property type="match status" value="1"/>
</dbReference>
<dbReference type="InterPro" id="IPR007278">
    <property type="entry name" value="DUF397"/>
</dbReference>
<dbReference type="EMBL" id="VFOW01000001">
    <property type="protein sequence ID" value="TQL76988.1"/>
    <property type="molecule type" value="Genomic_DNA"/>
</dbReference>
<reference evidence="2 3" key="1">
    <citation type="submission" date="2019-06" db="EMBL/GenBank/DDBJ databases">
        <title>Sequencing the genomes of 1000 actinobacteria strains.</title>
        <authorList>
            <person name="Klenk H.-P."/>
        </authorList>
    </citation>
    <scope>NUCLEOTIDE SEQUENCE [LARGE SCALE GENOMIC DNA]</scope>
    <source>
        <strain evidence="2 3">DSM 45928</strain>
    </source>
</reference>
<feature type="domain" description="DUF397" evidence="1">
    <location>
        <begin position="10"/>
        <end position="61"/>
    </location>
</feature>
<dbReference type="InParanoid" id="A0A543AWM6"/>
<name>A0A543AWM6_9ACTN</name>
<evidence type="ECO:0000259" key="1">
    <source>
        <dbReference type="Pfam" id="PF04149"/>
    </source>
</evidence>
<protein>
    <submittedName>
        <fullName evidence="2">Uncharacterized protein DUF397</fullName>
    </submittedName>
</protein>
<dbReference type="RefSeq" id="WP_142039213.1">
    <property type="nucleotide sequence ID" value="NZ_JBHTGS010000001.1"/>
</dbReference>
<evidence type="ECO:0000313" key="3">
    <source>
        <dbReference type="Proteomes" id="UP000317043"/>
    </source>
</evidence>
<keyword evidence="3" id="KW-1185">Reference proteome</keyword>
<dbReference type="OrthoDB" id="4301277at2"/>
<dbReference type="AlphaFoldDB" id="A0A543AWM6"/>
<accession>A0A543AWM6</accession>
<proteinExistence type="predicted"/>